<organism evidence="3 4">
    <name type="scientific">Immersiella caudata</name>
    <dbReference type="NCBI Taxonomy" id="314043"/>
    <lineage>
        <taxon>Eukaryota</taxon>
        <taxon>Fungi</taxon>
        <taxon>Dikarya</taxon>
        <taxon>Ascomycota</taxon>
        <taxon>Pezizomycotina</taxon>
        <taxon>Sordariomycetes</taxon>
        <taxon>Sordariomycetidae</taxon>
        <taxon>Sordariales</taxon>
        <taxon>Lasiosphaeriaceae</taxon>
        <taxon>Immersiella</taxon>
    </lineage>
</organism>
<evidence type="ECO:0000256" key="2">
    <source>
        <dbReference type="RuleBase" id="RU003860"/>
    </source>
</evidence>
<keyword evidence="4" id="KW-1185">Reference proteome</keyword>
<dbReference type="InterPro" id="IPR002634">
    <property type="entry name" value="BolA"/>
</dbReference>
<reference evidence="3" key="1">
    <citation type="submission" date="2023-06" db="EMBL/GenBank/DDBJ databases">
        <title>Genome-scale phylogeny and comparative genomics of the fungal order Sordariales.</title>
        <authorList>
            <consortium name="Lawrence Berkeley National Laboratory"/>
            <person name="Hensen N."/>
            <person name="Bonometti L."/>
            <person name="Westerberg I."/>
            <person name="Brannstrom I.O."/>
            <person name="Guillou S."/>
            <person name="Cros-Aarteil S."/>
            <person name="Calhoun S."/>
            <person name="Haridas S."/>
            <person name="Kuo A."/>
            <person name="Mondo S."/>
            <person name="Pangilinan J."/>
            <person name="Riley R."/>
            <person name="Labutti K."/>
            <person name="Andreopoulos B."/>
            <person name="Lipzen A."/>
            <person name="Chen C."/>
            <person name="Yanf M."/>
            <person name="Daum C."/>
            <person name="Ng V."/>
            <person name="Clum A."/>
            <person name="Steindorff A."/>
            <person name="Ohm R."/>
            <person name="Martin F."/>
            <person name="Silar P."/>
            <person name="Natvig D."/>
            <person name="Lalanne C."/>
            <person name="Gautier V."/>
            <person name="Ament-Velasquez S.L."/>
            <person name="Kruys A."/>
            <person name="Hutchinson M.I."/>
            <person name="Powell A.J."/>
            <person name="Barry K."/>
            <person name="Miller A.N."/>
            <person name="Grigoriev I.V."/>
            <person name="Debuchy R."/>
            <person name="Gladieux P."/>
            <person name="Thoren M.H."/>
            <person name="Johannesson H."/>
        </authorList>
    </citation>
    <scope>NUCLEOTIDE SEQUENCE</scope>
    <source>
        <strain evidence="3">CBS 606.72</strain>
    </source>
</reference>
<dbReference type="SUPFAM" id="SSF82657">
    <property type="entry name" value="BolA-like"/>
    <property type="match status" value="1"/>
</dbReference>
<name>A0AA39WVG7_9PEZI</name>
<comment type="similarity">
    <text evidence="1 2">Belongs to the BolA/IbaG family.</text>
</comment>
<dbReference type="PANTHER" id="PTHR46188">
    <property type="entry name" value="BOLA-LIKE PROTEIN 3"/>
    <property type="match status" value="1"/>
</dbReference>
<protein>
    <submittedName>
        <fullName evidence="3">Bola protein</fullName>
    </submittedName>
</protein>
<comment type="caution">
    <text evidence="3">The sequence shown here is derived from an EMBL/GenBank/DDBJ whole genome shotgun (WGS) entry which is preliminary data.</text>
</comment>
<dbReference type="Gene3D" id="3.30.300.90">
    <property type="entry name" value="BolA-like"/>
    <property type="match status" value="1"/>
</dbReference>
<accession>A0AA39WVG7</accession>
<dbReference type="GO" id="GO:0005759">
    <property type="term" value="C:mitochondrial matrix"/>
    <property type="evidence" value="ECO:0007669"/>
    <property type="project" value="TreeGrafter"/>
</dbReference>
<proteinExistence type="inferred from homology"/>
<dbReference type="Pfam" id="PF01722">
    <property type="entry name" value="BolA"/>
    <property type="match status" value="1"/>
</dbReference>
<dbReference type="AlphaFoldDB" id="A0AA39WVG7"/>
<dbReference type="InterPro" id="IPR036065">
    <property type="entry name" value="BolA-like_sf"/>
</dbReference>
<dbReference type="PANTHER" id="PTHR46188:SF1">
    <property type="entry name" value="BOLA-LIKE PROTEIN 3"/>
    <property type="match status" value="1"/>
</dbReference>
<evidence type="ECO:0000313" key="4">
    <source>
        <dbReference type="Proteomes" id="UP001175000"/>
    </source>
</evidence>
<sequence length="160" mass="17451">MICRACTRARAAALQAEASLRPHPAALRQAPRIQSLSSTASTRQSLLHPYSLQIAARAVPQAQRPFSSAAPQESTAPQLVKPDELTEGESEVWDTIVRELEPTQLAVQDVSGGCGSVYAVDVSSERFRGLNMLKQQRLVNSALGELVKQWHGVQIRTRVP</sequence>
<dbReference type="EMBL" id="JAULSU010000003">
    <property type="protein sequence ID" value="KAK0622368.1"/>
    <property type="molecule type" value="Genomic_DNA"/>
</dbReference>
<gene>
    <name evidence="3" type="ORF">B0T14DRAFT_513767</name>
</gene>
<evidence type="ECO:0000256" key="1">
    <source>
        <dbReference type="ARBA" id="ARBA00005578"/>
    </source>
</evidence>
<evidence type="ECO:0000313" key="3">
    <source>
        <dbReference type="EMBL" id="KAK0622368.1"/>
    </source>
</evidence>
<dbReference type="Proteomes" id="UP001175000">
    <property type="component" value="Unassembled WGS sequence"/>
</dbReference>
<dbReference type="InterPro" id="IPR052275">
    <property type="entry name" value="Mt_Fe-S_assembly_factor"/>
</dbReference>